<reference evidence="8 9" key="1">
    <citation type="submission" date="2024-02" db="EMBL/GenBank/DDBJ databases">
        <title>Deinococcus carri NBRC 110142.</title>
        <authorList>
            <person name="Ichikawa N."/>
            <person name="Katano-Makiyama Y."/>
            <person name="Hidaka K."/>
        </authorList>
    </citation>
    <scope>NUCLEOTIDE SEQUENCE [LARGE SCALE GENOMIC DNA]</scope>
    <source>
        <strain evidence="8 9">NBRC 110142</strain>
    </source>
</reference>
<evidence type="ECO:0000256" key="3">
    <source>
        <dbReference type="ARBA" id="ARBA00023004"/>
    </source>
</evidence>
<dbReference type="RefSeq" id="WP_345460062.1">
    <property type="nucleotide sequence ID" value="NZ_BAABRP010000001.1"/>
</dbReference>
<dbReference type="SUPFAM" id="SSF46626">
    <property type="entry name" value="Cytochrome c"/>
    <property type="match status" value="1"/>
</dbReference>
<keyword evidence="3 4" id="KW-0408">Iron</keyword>
<dbReference type="Gene3D" id="1.10.760.10">
    <property type="entry name" value="Cytochrome c-like domain"/>
    <property type="match status" value="1"/>
</dbReference>
<evidence type="ECO:0000256" key="4">
    <source>
        <dbReference type="PROSITE-ProRule" id="PRU00433"/>
    </source>
</evidence>
<organism evidence="8 9">
    <name type="scientific">Deinococcus carri</name>
    <dbReference type="NCBI Taxonomy" id="1211323"/>
    <lineage>
        <taxon>Bacteria</taxon>
        <taxon>Thermotogati</taxon>
        <taxon>Deinococcota</taxon>
        <taxon>Deinococci</taxon>
        <taxon>Deinococcales</taxon>
        <taxon>Deinococcaceae</taxon>
        <taxon>Deinococcus</taxon>
    </lineage>
</organism>
<dbReference type="PANTHER" id="PTHR35008">
    <property type="entry name" value="BLL4482 PROTEIN-RELATED"/>
    <property type="match status" value="1"/>
</dbReference>
<keyword evidence="2 4" id="KW-0479">Metal-binding</keyword>
<keyword evidence="9" id="KW-1185">Reference proteome</keyword>
<evidence type="ECO:0000313" key="8">
    <source>
        <dbReference type="EMBL" id="GAA5511673.1"/>
    </source>
</evidence>
<gene>
    <name evidence="8" type="primary">cycA</name>
    <name evidence="8" type="ORF">Dcar01_00385</name>
</gene>
<feature type="compositionally biased region" description="Polar residues" evidence="5">
    <location>
        <begin position="138"/>
        <end position="149"/>
    </location>
</feature>
<dbReference type="Pfam" id="PF00034">
    <property type="entry name" value="Cytochrom_C"/>
    <property type="match status" value="1"/>
</dbReference>
<evidence type="ECO:0000256" key="1">
    <source>
        <dbReference type="ARBA" id="ARBA00022617"/>
    </source>
</evidence>
<proteinExistence type="predicted"/>
<feature type="signal peptide" evidence="6">
    <location>
        <begin position="1"/>
        <end position="18"/>
    </location>
</feature>
<keyword evidence="6" id="KW-0732">Signal</keyword>
<feature type="domain" description="Cytochrome c" evidence="7">
    <location>
        <begin position="18"/>
        <end position="111"/>
    </location>
</feature>
<dbReference type="InterPro" id="IPR009056">
    <property type="entry name" value="Cyt_c-like_dom"/>
</dbReference>
<protein>
    <submittedName>
        <fullName evidence="8">Cytochrome c-552</fullName>
    </submittedName>
</protein>
<dbReference type="InterPro" id="IPR036909">
    <property type="entry name" value="Cyt_c-like_dom_sf"/>
</dbReference>
<evidence type="ECO:0000256" key="5">
    <source>
        <dbReference type="SAM" id="MobiDB-lite"/>
    </source>
</evidence>
<dbReference type="PANTHER" id="PTHR35008:SF4">
    <property type="entry name" value="BLL4482 PROTEIN"/>
    <property type="match status" value="1"/>
</dbReference>
<evidence type="ECO:0000313" key="9">
    <source>
        <dbReference type="Proteomes" id="UP001401887"/>
    </source>
</evidence>
<comment type="caution">
    <text evidence="8">The sequence shown here is derived from an EMBL/GenBank/DDBJ whole genome shotgun (WGS) entry which is preliminary data.</text>
</comment>
<feature type="region of interest" description="Disordered" evidence="5">
    <location>
        <begin position="128"/>
        <end position="149"/>
    </location>
</feature>
<dbReference type="EMBL" id="BAABRP010000001">
    <property type="protein sequence ID" value="GAA5511673.1"/>
    <property type="molecule type" value="Genomic_DNA"/>
</dbReference>
<dbReference type="InterPro" id="IPR051459">
    <property type="entry name" value="Cytochrome_c-type_DH"/>
</dbReference>
<evidence type="ECO:0000259" key="7">
    <source>
        <dbReference type="PROSITE" id="PS51007"/>
    </source>
</evidence>
<accession>A0ABP9W6V4</accession>
<keyword evidence="1 4" id="KW-0349">Heme</keyword>
<evidence type="ECO:0000256" key="6">
    <source>
        <dbReference type="SAM" id="SignalP"/>
    </source>
</evidence>
<sequence length="149" mass="15472">MKQAVFSLAFLLAGAAAAAAPDGKALYTSNCAGCHQATGQGVPGAFPPLAGHVGALLAAPGGRAYLEHVVLYGLQGKISVKGQTYNGVMPAFGRLKDAELAALLNYVSTSWGNRFPKGQKPLTPAELAKVRQDRKTAAQVNTLRPKTVK</sequence>
<dbReference type="PROSITE" id="PS51007">
    <property type="entry name" value="CYTC"/>
    <property type="match status" value="1"/>
</dbReference>
<evidence type="ECO:0000256" key="2">
    <source>
        <dbReference type="ARBA" id="ARBA00022723"/>
    </source>
</evidence>
<dbReference type="Proteomes" id="UP001401887">
    <property type="component" value="Unassembled WGS sequence"/>
</dbReference>
<feature type="chain" id="PRO_5046850129" evidence="6">
    <location>
        <begin position="19"/>
        <end position="149"/>
    </location>
</feature>
<name>A0ABP9W6V4_9DEIO</name>